<dbReference type="AlphaFoldDB" id="A0A8H5Q9Q7"/>
<evidence type="ECO:0000256" key="1">
    <source>
        <dbReference type="SAM" id="MobiDB-lite"/>
    </source>
</evidence>
<dbReference type="OrthoDB" id="5427399at2759"/>
<name>A0A8H5Q9Q7_GIBSU</name>
<evidence type="ECO:0000313" key="3">
    <source>
        <dbReference type="Proteomes" id="UP000547976"/>
    </source>
</evidence>
<feature type="region of interest" description="Disordered" evidence="1">
    <location>
        <begin position="601"/>
        <end position="620"/>
    </location>
</feature>
<dbReference type="Proteomes" id="UP000547976">
    <property type="component" value="Unassembled WGS sequence"/>
</dbReference>
<evidence type="ECO:0008006" key="4">
    <source>
        <dbReference type="Google" id="ProtNLM"/>
    </source>
</evidence>
<proteinExistence type="predicted"/>
<feature type="compositionally biased region" description="Acidic residues" evidence="1">
    <location>
        <begin position="410"/>
        <end position="427"/>
    </location>
</feature>
<dbReference type="EMBL" id="JAAOAV010000019">
    <property type="protein sequence ID" value="KAF5611475.1"/>
    <property type="molecule type" value="Genomic_DNA"/>
</dbReference>
<organism evidence="2 3">
    <name type="scientific">Gibberella subglutinans</name>
    <name type="common">Fusarium subglutinans</name>
    <dbReference type="NCBI Taxonomy" id="42677"/>
    <lineage>
        <taxon>Eukaryota</taxon>
        <taxon>Fungi</taxon>
        <taxon>Dikarya</taxon>
        <taxon>Ascomycota</taxon>
        <taxon>Pezizomycotina</taxon>
        <taxon>Sordariomycetes</taxon>
        <taxon>Hypocreomycetidae</taxon>
        <taxon>Hypocreales</taxon>
        <taxon>Nectriaceae</taxon>
        <taxon>Fusarium</taxon>
        <taxon>Fusarium fujikuroi species complex</taxon>
    </lineage>
</organism>
<sequence>MSLATLPCELLAEVFSLDNGLSRRDLKSLRLTCRQVSTEASRSLFYQVRVSPLIQDLQHFFELSESPLASLVRVLVWEELAFDSKIFRYPCLRPPVVCDYSEVDNEDSFTELTRLAYFGFLVGLQDISGFPRRPGPFTAYMVHDNKRPATKINSPDEFVSAVRNNMPNLHTLVSRPMDGQRCLEIPSLGFSMTISSLRILLEKNEINLSYNTGFMDYFIPLLESLASQANDEAPTVKISHLFYSDESLDTHSPLLRMEEPSKLNIFEHLVHLDLCLCSMSAPSQAARGFTACLAKAKNLTSLKICNENTFIPFIPSIIPKLPKLTSVEFVEMNGIRCPEDAWVSRTVAFIRRHAKTLKRLYFTSMVVNGSFLTELANLNSLHLDTFVIASGDGIDNDGDDYGGDYGGDYDSNDDDSDNDDSDNDDSDSSLSVGKTDERLNEQAVLAYVNRTDDPDQKKPLPPHINEETQVSTHPLVFDKTTCELSAFHATRDNLWQKRGYDLKDIKALDSATFERRDEHGIAHSLGPRRIYHFETGLWVDSDQVFYDPVTDEEVDDPFEKREKPNDDSWTVQGQHTWDSEMGLWRDGQGKLKKFATERELPERPKVTTEDQDPDFTTDMQPFYDREEDEYLLRIENSPRWDWGRDAEGQVWYWQVSGTAGHATETWRFEHNGEHAYGDEPLDFWDDWYDDPGDKAEATPYGWNLTAFVRSMELGNGIPQRGTCEGVRLYCKDDDPMANRHLRLLLPKPVDFEVWSNEPRDELV</sequence>
<dbReference type="GeneID" id="59314785"/>
<accession>A0A8H5Q9Q7</accession>
<evidence type="ECO:0000313" key="2">
    <source>
        <dbReference type="EMBL" id="KAF5611475.1"/>
    </source>
</evidence>
<reference evidence="2 3" key="1">
    <citation type="submission" date="2020-05" db="EMBL/GenBank/DDBJ databases">
        <title>Identification and distribution of gene clusters putatively required for synthesis of sphingolipid metabolism inhibitors in phylogenetically diverse species of the filamentous fungus Fusarium.</title>
        <authorList>
            <person name="Kim H.-S."/>
            <person name="Busman M."/>
            <person name="Brown D.W."/>
            <person name="Divon H."/>
            <person name="Uhlig S."/>
            <person name="Proctor R.H."/>
        </authorList>
    </citation>
    <scope>NUCLEOTIDE SEQUENCE [LARGE SCALE GENOMIC DNA]</scope>
    <source>
        <strain evidence="2 3">NRRL 66333</strain>
    </source>
</reference>
<protein>
    <recommendedName>
        <fullName evidence="4">F-box domain-containing protein</fullName>
    </recommendedName>
</protein>
<gene>
    <name evidence="2" type="ORF">FSUBG_2308</name>
</gene>
<keyword evidence="3" id="KW-1185">Reference proteome</keyword>
<comment type="caution">
    <text evidence="2">The sequence shown here is derived from an EMBL/GenBank/DDBJ whole genome shotgun (WGS) entry which is preliminary data.</text>
</comment>
<feature type="region of interest" description="Disordered" evidence="1">
    <location>
        <begin position="399"/>
        <end position="435"/>
    </location>
</feature>
<dbReference type="RefSeq" id="XP_036542228.1">
    <property type="nucleotide sequence ID" value="XM_036680067.1"/>
</dbReference>